<accession>A0A076N4R1</accession>
<organism evidence="4 5">
    <name type="scientific">Amycolatopsis methanolica 239</name>
    <dbReference type="NCBI Taxonomy" id="1068978"/>
    <lineage>
        <taxon>Bacteria</taxon>
        <taxon>Bacillati</taxon>
        <taxon>Actinomycetota</taxon>
        <taxon>Actinomycetes</taxon>
        <taxon>Pseudonocardiales</taxon>
        <taxon>Pseudonocardiaceae</taxon>
        <taxon>Amycolatopsis</taxon>
        <taxon>Amycolatopsis methanolica group</taxon>
    </lineage>
</organism>
<dbReference type="PROSITE" id="PS00571">
    <property type="entry name" value="AMIDASES"/>
    <property type="match status" value="1"/>
</dbReference>
<evidence type="ECO:0000313" key="5">
    <source>
        <dbReference type="Proteomes" id="UP000062973"/>
    </source>
</evidence>
<dbReference type="InterPro" id="IPR000120">
    <property type="entry name" value="Amidase"/>
</dbReference>
<reference evidence="4 5" key="1">
    <citation type="submission" date="2014-07" db="EMBL/GenBank/DDBJ databases">
        <title>Whole Genome Sequence of the Amycolatopsis methanolica 239.</title>
        <authorList>
            <person name="Tang B."/>
        </authorList>
    </citation>
    <scope>NUCLEOTIDE SEQUENCE [LARGE SCALE GENOMIC DNA]</scope>
    <source>
        <strain evidence="4 5">239</strain>
    </source>
</reference>
<dbReference type="PANTHER" id="PTHR11895">
    <property type="entry name" value="TRANSAMIDASE"/>
    <property type="match status" value="1"/>
</dbReference>
<dbReference type="STRING" id="1068978.AMETH_5703"/>
<proteinExistence type="inferred from homology"/>
<dbReference type="InterPro" id="IPR020556">
    <property type="entry name" value="Amidase_CS"/>
</dbReference>
<feature type="compositionally biased region" description="Polar residues" evidence="2">
    <location>
        <begin position="145"/>
        <end position="154"/>
    </location>
</feature>
<keyword evidence="5" id="KW-1185">Reference proteome</keyword>
<sequence>MCRPIGEEFTMSTLLTASELVAAYSTGEISPVEATEAALRSIEERDRECNAFCLVDPEVAREGAKASETRWREGNPIGSLDGVPTSIKDMFLTQGWPTLRGSTCVDRDQPWEVDSPVTARLRENGLVLLGKTTTPELAWKGVTDNPLTGVTRNPWNPAKTPGGSSGGSGAAVAAGMGELSVGTDGGGSVRIPASFCGIVGLKPTYGRIPLWPASPFGALSHAGPMARSVSDVALLLDVLALPDHRDPNALEPPAGAYREAVRRDVRGLYAAFSPTLGWARVDPEVRQIVTSAVAALDEAGLRVEEADPGFADPREAFDVLWSTGAAQWLDTFPAGCEAKVDPGLRQVWEQGKTYSAADYLAANAERAELGIRMGEFHTRYDVLITPTVAIPPFEAGFDVPPGSGMSGWPDWTPFTYPFNMTQQPAISVPAGMTADGLPVGLQIVGPRHSDDLVLAVARLFEEVRPWPTDRPAGRPGAP</sequence>
<dbReference type="PANTHER" id="PTHR11895:SF7">
    <property type="entry name" value="GLUTAMYL-TRNA(GLN) AMIDOTRANSFERASE SUBUNIT A, MITOCHONDRIAL"/>
    <property type="match status" value="1"/>
</dbReference>
<comment type="similarity">
    <text evidence="1">Belongs to the amidase family.</text>
</comment>
<evidence type="ECO:0000259" key="3">
    <source>
        <dbReference type="Pfam" id="PF01425"/>
    </source>
</evidence>
<evidence type="ECO:0000313" key="4">
    <source>
        <dbReference type="EMBL" id="AIJ25795.1"/>
    </source>
</evidence>
<feature type="domain" description="Amidase" evidence="3">
    <location>
        <begin position="33"/>
        <end position="454"/>
    </location>
</feature>
<dbReference type="eggNOG" id="COG0154">
    <property type="taxonomic scope" value="Bacteria"/>
</dbReference>
<dbReference type="HOGENOM" id="CLU_009600_0_4_11"/>
<evidence type="ECO:0000256" key="1">
    <source>
        <dbReference type="ARBA" id="ARBA00009199"/>
    </source>
</evidence>
<dbReference type="InterPro" id="IPR023631">
    <property type="entry name" value="Amidase_dom"/>
</dbReference>
<protein>
    <submittedName>
        <fullName evidence="4">Amidase</fullName>
    </submittedName>
</protein>
<dbReference type="KEGG" id="amq:AMETH_5703"/>
<dbReference type="EMBL" id="CP009110">
    <property type="protein sequence ID" value="AIJ25795.1"/>
    <property type="molecule type" value="Genomic_DNA"/>
</dbReference>
<dbReference type="SUPFAM" id="SSF75304">
    <property type="entry name" value="Amidase signature (AS) enzymes"/>
    <property type="match status" value="1"/>
</dbReference>
<dbReference type="AlphaFoldDB" id="A0A076N4R1"/>
<dbReference type="GO" id="GO:0003824">
    <property type="term" value="F:catalytic activity"/>
    <property type="evidence" value="ECO:0007669"/>
    <property type="project" value="InterPro"/>
</dbReference>
<dbReference type="Gene3D" id="3.90.1300.10">
    <property type="entry name" value="Amidase signature (AS) domain"/>
    <property type="match status" value="1"/>
</dbReference>
<dbReference type="Pfam" id="PF01425">
    <property type="entry name" value="Amidase"/>
    <property type="match status" value="1"/>
</dbReference>
<feature type="region of interest" description="Disordered" evidence="2">
    <location>
        <begin position="139"/>
        <end position="169"/>
    </location>
</feature>
<dbReference type="NCBIfam" id="NF004815">
    <property type="entry name" value="PRK06169.1"/>
    <property type="match status" value="1"/>
</dbReference>
<dbReference type="Proteomes" id="UP000062973">
    <property type="component" value="Chromosome"/>
</dbReference>
<dbReference type="PATRIC" id="fig|1068978.7.peg.6127"/>
<evidence type="ECO:0000256" key="2">
    <source>
        <dbReference type="SAM" id="MobiDB-lite"/>
    </source>
</evidence>
<gene>
    <name evidence="4" type="primary">amiE</name>
    <name evidence="4" type="ORF">AMETH_5703</name>
</gene>
<name>A0A076N4R1_AMYME</name>
<dbReference type="InterPro" id="IPR036928">
    <property type="entry name" value="AS_sf"/>
</dbReference>